<evidence type="ECO:0000256" key="6">
    <source>
        <dbReference type="ARBA" id="ARBA00023316"/>
    </source>
</evidence>
<dbReference type="PANTHER" id="PTHR36699">
    <property type="entry name" value="LD-TRANSPEPTIDASE"/>
    <property type="match status" value="1"/>
</dbReference>
<dbReference type="GO" id="GO:0008360">
    <property type="term" value="P:regulation of cell shape"/>
    <property type="evidence" value="ECO:0007669"/>
    <property type="project" value="UniProtKB-UniRule"/>
</dbReference>
<keyword evidence="3" id="KW-0808">Transferase</keyword>
<keyword evidence="5 7" id="KW-0573">Peptidoglycan synthesis</keyword>
<feature type="compositionally biased region" description="Basic and acidic residues" evidence="8">
    <location>
        <begin position="289"/>
        <end position="299"/>
    </location>
</feature>
<evidence type="ECO:0000256" key="1">
    <source>
        <dbReference type="ARBA" id="ARBA00004752"/>
    </source>
</evidence>
<dbReference type="GO" id="GO:0071555">
    <property type="term" value="P:cell wall organization"/>
    <property type="evidence" value="ECO:0007669"/>
    <property type="project" value="UniProtKB-UniRule"/>
</dbReference>
<evidence type="ECO:0000259" key="9">
    <source>
        <dbReference type="PROSITE" id="PS52029"/>
    </source>
</evidence>
<dbReference type="Proteomes" id="UP000631694">
    <property type="component" value="Unassembled WGS sequence"/>
</dbReference>
<dbReference type="GO" id="GO:0016740">
    <property type="term" value="F:transferase activity"/>
    <property type="evidence" value="ECO:0007669"/>
    <property type="project" value="UniProtKB-KW"/>
</dbReference>
<feature type="active site" description="Nucleophile" evidence="7">
    <location>
        <position position="140"/>
    </location>
</feature>
<evidence type="ECO:0000256" key="7">
    <source>
        <dbReference type="PROSITE-ProRule" id="PRU01373"/>
    </source>
</evidence>
<evidence type="ECO:0000256" key="3">
    <source>
        <dbReference type="ARBA" id="ARBA00022679"/>
    </source>
</evidence>
<dbReference type="InterPro" id="IPR038063">
    <property type="entry name" value="Transpep_catalytic_dom"/>
</dbReference>
<feature type="domain" description="L,D-TPase catalytic" evidence="9">
    <location>
        <begin position="40"/>
        <end position="168"/>
    </location>
</feature>
<dbReference type="InterPro" id="IPR005490">
    <property type="entry name" value="LD_TPept_cat_dom"/>
</dbReference>
<organism evidence="10 11">
    <name type="scientific">Methylobrevis albus</name>
    <dbReference type="NCBI Taxonomy" id="2793297"/>
    <lineage>
        <taxon>Bacteria</taxon>
        <taxon>Pseudomonadati</taxon>
        <taxon>Pseudomonadota</taxon>
        <taxon>Alphaproteobacteria</taxon>
        <taxon>Hyphomicrobiales</taxon>
        <taxon>Pleomorphomonadaceae</taxon>
        <taxon>Methylobrevis</taxon>
    </lineage>
</organism>
<dbReference type="CDD" id="cd16913">
    <property type="entry name" value="YkuD_like"/>
    <property type="match status" value="1"/>
</dbReference>
<evidence type="ECO:0000313" key="11">
    <source>
        <dbReference type="Proteomes" id="UP000631694"/>
    </source>
</evidence>
<proteinExistence type="inferred from homology"/>
<evidence type="ECO:0000256" key="5">
    <source>
        <dbReference type="ARBA" id="ARBA00022984"/>
    </source>
</evidence>
<comment type="pathway">
    <text evidence="1 7">Cell wall biogenesis; peptidoglycan biosynthesis.</text>
</comment>
<comment type="caution">
    <text evidence="10">The sequence shown here is derived from an EMBL/GenBank/DDBJ whole genome shotgun (WGS) entry which is preliminary data.</text>
</comment>
<evidence type="ECO:0000313" key="10">
    <source>
        <dbReference type="EMBL" id="MBH0237989.1"/>
    </source>
</evidence>
<evidence type="ECO:0000256" key="8">
    <source>
        <dbReference type="SAM" id="MobiDB-lite"/>
    </source>
</evidence>
<keyword evidence="4 7" id="KW-0133">Cell shape</keyword>
<feature type="active site" description="Proton donor/acceptor" evidence="7">
    <location>
        <position position="132"/>
    </location>
</feature>
<dbReference type="AlphaFoldDB" id="A0A931I227"/>
<dbReference type="PANTHER" id="PTHR36699:SF1">
    <property type="entry name" value="L,D-TRANSPEPTIDASE YAFK-RELATED"/>
    <property type="match status" value="1"/>
</dbReference>
<sequence>MASCAALDYDLPQSERSIQPIPSSLVKAMRDKNMERTSPIMIRLFKQESELELWKQDRTGRFALLKTYPICRWSGRLGPKTVEGDRQAPEGFYHVAYSQMNPDSRYYLSFNLGFPNRLESALGYTGGALMIHGACSSSGCYAVTDEAAFEIYAVAREAFRSGQPAFQVQALPFRMTPANLALHRDDPNMPFWRTLKDGSDAFDLTKVPPRVGYCGRRYVFNAANVADADPLADCPPIETDPALVAAVAAKQAKDAADAAMVRAAYPVLPTMSYVDGGMHESFREVLRRSGPDRLAKMTSERAPVSRPDAALSDPYQAKSFSALSALTAGASE</sequence>
<reference evidence="10" key="1">
    <citation type="submission" date="2020-12" db="EMBL/GenBank/DDBJ databases">
        <title>Methylobrevis albus sp. nov., isolated from fresh water lack sediment.</title>
        <authorList>
            <person name="Zou Q."/>
        </authorList>
    </citation>
    <scope>NUCLEOTIDE SEQUENCE</scope>
    <source>
        <strain evidence="10">L22</strain>
    </source>
</reference>
<dbReference type="GO" id="GO:0004180">
    <property type="term" value="F:carboxypeptidase activity"/>
    <property type="evidence" value="ECO:0007669"/>
    <property type="project" value="UniProtKB-ARBA"/>
</dbReference>
<keyword evidence="6 7" id="KW-0961">Cell wall biogenesis/degradation</keyword>
<dbReference type="Pfam" id="PF03734">
    <property type="entry name" value="YkuD"/>
    <property type="match status" value="1"/>
</dbReference>
<evidence type="ECO:0000256" key="4">
    <source>
        <dbReference type="ARBA" id="ARBA00022960"/>
    </source>
</evidence>
<dbReference type="SUPFAM" id="SSF141523">
    <property type="entry name" value="L,D-transpeptidase catalytic domain-like"/>
    <property type="match status" value="1"/>
</dbReference>
<protein>
    <submittedName>
        <fullName evidence="10">Murein L,D-transpeptidase</fullName>
    </submittedName>
</protein>
<evidence type="ECO:0000256" key="2">
    <source>
        <dbReference type="ARBA" id="ARBA00005992"/>
    </source>
</evidence>
<keyword evidence="11" id="KW-1185">Reference proteome</keyword>
<name>A0A931I227_9HYPH</name>
<dbReference type="PROSITE" id="PS52029">
    <property type="entry name" value="LD_TPASE"/>
    <property type="match status" value="1"/>
</dbReference>
<accession>A0A931I227</accession>
<feature type="region of interest" description="Disordered" evidence="8">
    <location>
        <begin position="289"/>
        <end position="311"/>
    </location>
</feature>
<gene>
    <name evidence="10" type="ORF">I5731_09170</name>
</gene>
<dbReference type="GO" id="GO:0009252">
    <property type="term" value="P:peptidoglycan biosynthetic process"/>
    <property type="evidence" value="ECO:0007669"/>
    <property type="project" value="UniProtKB-KW"/>
</dbReference>
<comment type="similarity">
    <text evidence="2">Belongs to the YkuD family.</text>
</comment>
<dbReference type="EMBL" id="JADZLT010000049">
    <property type="protein sequence ID" value="MBH0237989.1"/>
    <property type="molecule type" value="Genomic_DNA"/>
</dbReference>